<accession>A0A9Q1B700</accession>
<dbReference type="SUPFAM" id="SSF56349">
    <property type="entry name" value="DNA breaking-rejoining enzymes"/>
    <property type="match status" value="1"/>
</dbReference>
<proteinExistence type="predicted"/>
<dbReference type="Proteomes" id="UP001142489">
    <property type="component" value="Unassembled WGS sequence"/>
</dbReference>
<dbReference type="Gene3D" id="1.10.443.10">
    <property type="entry name" value="Intergrase catalytic core"/>
    <property type="match status" value="1"/>
</dbReference>
<dbReference type="OrthoDB" id="9909727at2759"/>
<reference evidence="2" key="1">
    <citation type="journal article" date="2023" name="DNA Res.">
        <title>Chromosome-level genome assembly of Phrynocephalus forsythii using third-generation DNA sequencing and Hi-C analysis.</title>
        <authorList>
            <person name="Qi Y."/>
            <person name="Zhao W."/>
            <person name="Zhao Y."/>
            <person name="Niu C."/>
            <person name="Cao S."/>
            <person name="Zhang Y."/>
        </authorList>
    </citation>
    <scope>NUCLEOTIDE SEQUENCE</scope>
    <source>
        <tissue evidence="2">Muscle</tissue>
    </source>
</reference>
<evidence type="ECO:0000313" key="2">
    <source>
        <dbReference type="EMBL" id="KAJ7341559.1"/>
    </source>
</evidence>
<dbReference type="InterPro" id="IPR052925">
    <property type="entry name" value="Phage_Integrase-like_Recomb"/>
</dbReference>
<dbReference type="InterPro" id="IPR013762">
    <property type="entry name" value="Integrase-like_cat_sf"/>
</dbReference>
<dbReference type="GO" id="GO:0003677">
    <property type="term" value="F:DNA binding"/>
    <property type="evidence" value="ECO:0007669"/>
    <property type="project" value="InterPro"/>
</dbReference>
<dbReference type="EMBL" id="JAPFRF010000002">
    <property type="protein sequence ID" value="KAJ7341559.1"/>
    <property type="molecule type" value="Genomic_DNA"/>
</dbReference>
<dbReference type="AlphaFoldDB" id="A0A9Q1B700"/>
<dbReference type="PANTHER" id="PTHR34605:SF3">
    <property type="entry name" value="P CELL-TYPE AGGLUTINATION PROTEIN MAP4-LIKE-RELATED"/>
    <property type="match status" value="1"/>
</dbReference>
<evidence type="ECO:0000256" key="1">
    <source>
        <dbReference type="ARBA" id="ARBA00023172"/>
    </source>
</evidence>
<gene>
    <name evidence="2" type="ORF">JRQ81_005805</name>
</gene>
<organism evidence="2 3">
    <name type="scientific">Phrynocephalus forsythii</name>
    <dbReference type="NCBI Taxonomy" id="171643"/>
    <lineage>
        <taxon>Eukaryota</taxon>
        <taxon>Metazoa</taxon>
        <taxon>Chordata</taxon>
        <taxon>Craniata</taxon>
        <taxon>Vertebrata</taxon>
        <taxon>Euteleostomi</taxon>
        <taxon>Lepidosauria</taxon>
        <taxon>Squamata</taxon>
        <taxon>Bifurcata</taxon>
        <taxon>Unidentata</taxon>
        <taxon>Episquamata</taxon>
        <taxon>Toxicofera</taxon>
        <taxon>Iguania</taxon>
        <taxon>Acrodonta</taxon>
        <taxon>Agamidae</taxon>
        <taxon>Agaminae</taxon>
        <taxon>Phrynocephalus</taxon>
    </lineage>
</organism>
<dbReference type="PANTHER" id="PTHR34605">
    <property type="entry name" value="PHAGE_INTEGRASE DOMAIN-CONTAINING PROTEIN"/>
    <property type="match status" value="1"/>
</dbReference>
<dbReference type="GO" id="GO:0015074">
    <property type="term" value="P:DNA integration"/>
    <property type="evidence" value="ECO:0007669"/>
    <property type="project" value="InterPro"/>
</dbReference>
<feature type="non-terminal residue" evidence="2">
    <location>
        <position position="324"/>
    </location>
</feature>
<keyword evidence="3" id="KW-1185">Reference proteome</keyword>
<sequence length="324" mass="35885">MKRLVDVWPGVCKDVFEQALFRVASAVAFFSALRIGELVAGGKGDKSKLGLQVLDVEGDRDGYLFCHQDGVPLTRYQFWKIKSAALARVGVPGARFGTHSFQIGATSTAASLGYDPARIQSIGRWRSQCYKVYVRPLPTLQRMHILIIGHSFIYWTARFATRSAWGSQLSLGAFAIVEWRDRHGLRWADVLPMALQLAEGRAPDILLTHAGGNDLGKQMGISLIMEITRDLTTWKTQYPGSKVIWSTVVPRRCDAAGAEVPINRDRRCLNREASHHVLRTGGSVAGHTAINTKMVELYRSDGVHLSDAGLTLFLDNLRRGLQAE</sequence>
<name>A0A9Q1B700_9SAUR</name>
<dbReference type="SUPFAM" id="SSF52266">
    <property type="entry name" value="SGNH hydrolase"/>
    <property type="match status" value="1"/>
</dbReference>
<dbReference type="InterPro" id="IPR036514">
    <property type="entry name" value="SGNH_hydro_sf"/>
</dbReference>
<keyword evidence="1" id="KW-0233">DNA recombination</keyword>
<dbReference type="InterPro" id="IPR011010">
    <property type="entry name" value="DNA_brk_join_enz"/>
</dbReference>
<dbReference type="CDD" id="cd00229">
    <property type="entry name" value="SGNH_hydrolase"/>
    <property type="match status" value="1"/>
</dbReference>
<evidence type="ECO:0000313" key="3">
    <source>
        <dbReference type="Proteomes" id="UP001142489"/>
    </source>
</evidence>
<comment type="caution">
    <text evidence="2">The sequence shown here is derived from an EMBL/GenBank/DDBJ whole genome shotgun (WGS) entry which is preliminary data.</text>
</comment>
<protein>
    <recommendedName>
        <fullName evidence="4">SGNH hydrolase-type esterase domain-containing protein</fullName>
    </recommendedName>
</protein>
<dbReference type="GO" id="GO:0006310">
    <property type="term" value="P:DNA recombination"/>
    <property type="evidence" value="ECO:0007669"/>
    <property type="project" value="UniProtKB-KW"/>
</dbReference>
<dbReference type="Gene3D" id="3.40.50.1110">
    <property type="entry name" value="SGNH hydrolase"/>
    <property type="match status" value="1"/>
</dbReference>
<evidence type="ECO:0008006" key="4">
    <source>
        <dbReference type="Google" id="ProtNLM"/>
    </source>
</evidence>